<dbReference type="InterPro" id="IPR006207">
    <property type="entry name" value="Cys_knot_C"/>
</dbReference>
<feature type="domain" description="VWFC" evidence="7">
    <location>
        <begin position="25"/>
        <end position="90"/>
    </location>
</feature>
<evidence type="ECO:0000256" key="1">
    <source>
        <dbReference type="ARBA" id="ARBA00004613"/>
    </source>
</evidence>
<dbReference type="InterPro" id="IPR029034">
    <property type="entry name" value="Cystine-knot_cytokine"/>
</dbReference>
<dbReference type="RefSeq" id="XP_031754866.1">
    <property type="nucleotide sequence ID" value="XM_031899006.1"/>
</dbReference>
<evidence type="ECO:0000256" key="3">
    <source>
        <dbReference type="ARBA" id="ARBA00022737"/>
    </source>
</evidence>
<gene>
    <name evidence="9 10" type="primary">LOC105946905</name>
</gene>
<evidence type="ECO:0000256" key="2">
    <source>
        <dbReference type="ARBA" id="ARBA00022525"/>
    </source>
</evidence>
<proteinExistence type="predicted"/>
<dbReference type="SUPFAM" id="SSF57603">
    <property type="entry name" value="FnI-like domain"/>
    <property type="match status" value="1"/>
</dbReference>
<feature type="disulfide bond" evidence="5">
    <location>
        <begin position="192"/>
        <end position="244"/>
    </location>
</feature>
<dbReference type="Xenbase" id="XB-GENE-29089347">
    <property type="gene designation" value="LOC105946905"/>
</dbReference>
<keyword evidence="2" id="KW-0964">Secreted</keyword>
<dbReference type="OrthoDB" id="6493004at2759"/>
<dbReference type="AGR" id="Xenbase:XB-GENE-29089347"/>
<keyword evidence="4 5" id="KW-1015">Disulfide bond</keyword>
<protein>
    <submittedName>
        <fullName evidence="9">Integumentary mucin B.1</fullName>
    </submittedName>
</protein>
<dbReference type="SMART" id="SM00214">
    <property type="entry name" value="VWC"/>
    <property type="match status" value="2"/>
</dbReference>
<dbReference type="PROSITE" id="PS50184">
    <property type="entry name" value="VWFC_2"/>
    <property type="match status" value="1"/>
</dbReference>
<name>A0A8J1JDZ8_XENTR</name>
<evidence type="ECO:0000313" key="9">
    <source>
        <dbReference type="RefSeq" id="XP_031754866.1"/>
    </source>
</evidence>
<dbReference type="InterPro" id="IPR006208">
    <property type="entry name" value="Glyco_hormone_CN"/>
</dbReference>
<evidence type="ECO:0000259" key="7">
    <source>
        <dbReference type="PROSITE" id="PS50184"/>
    </source>
</evidence>
<feature type="disulfide bond" evidence="5">
    <location>
        <begin position="188"/>
        <end position="242"/>
    </location>
</feature>
<evidence type="ECO:0000313" key="10">
    <source>
        <dbReference type="Xenbase" id="XB-GENE-29089347"/>
    </source>
</evidence>
<dbReference type="GeneID" id="105946905"/>
<reference evidence="9" key="1">
    <citation type="submission" date="2025-08" db="UniProtKB">
        <authorList>
            <consortium name="RefSeq"/>
        </authorList>
    </citation>
    <scope>IDENTIFICATION</scope>
    <source>
        <strain evidence="9">Nigerian</strain>
        <tissue evidence="9">Liver and blood</tissue>
    </source>
</reference>
<feature type="domain" description="CTCK" evidence="6">
    <location>
        <begin position="157"/>
        <end position="248"/>
    </location>
</feature>
<keyword evidence="3" id="KW-0677">Repeat</keyword>
<accession>A0A8J1JDZ8</accession>
<evidence type="ECO:0000256" key="5">
    <source>
        <dbReference type="PROSITE-ProRule" id="PRU00039"/>
    </source>
</evidence>
<dbReference type="SMART" id="SM00041">
    <property type="entry name" value="CT"/>
    <property type="match status" value="1"/>
</dbReference>
<dbReference type="PANTHER" id="PTHR47246">
    <property type="entry name" value="MUCIN-19"/>
    <property type="match status" value="1"/>
</dbReference>
<keyword evidence="8" id="KW-1185">Reference proteome</keyword>
<dbReference type="OMA" id="CEKEIIC"/>
<dbReference type="PROSITE" id="PS01208">
    <property type="entry name" value="VWFC_1"/>
    <property type="match status" value="1"/>
</dbReference>
<dbReference type="Gene3D" id="2.10.90.10">
    <property type="entry name" value="Cystine-knot cytokines"/>
    <property type="match status" value="1"/>
</dbReference>
<dbReference type="PROSITE" id="PS01225">
    <property type="entry name" value="CTCK_2"/>
    <property type="match status" value="1"/>
</dbReference>
<evidence type="ECO:0000259" key="6">
    <source>
        <dbReference type="PROSITE" id="PS01225"/>
    </source>
</evidence>
<comment type="caution">
    <text evidence="5">Lacks conserved residue(s) required for the propagation of feature annotation.</text>
</comment>
<dbReference type="PANTHER" id="PTHR47246:SF1">
    <property type="entry name" value="MUCIN-19"/>
    <property type="match status" value="1"/>
</dbReference>
<dbReference type="PROSITE" id="PS01185">
    <property type="entry name" value="CTCK_1"/>
    <property type="match status" value="1"/>
</dbReference>
<dbReference type="InterPro" id="IPR001007">
    <property type="entry name" value="VWF_dom"/>
</dbReference>
<dbReference type="Pfam" id="PF00007">
    <property type="entry name" value="Cys_knot"/>
    <property type="match status" value="1"/>
</dbReference>
<sequence length="254" mass="28005">MFPPPVAGPVVPAKPTIDISKFTPQTCCGPSGLPVQKGQMWQTGCDVCTCNGTSGKTQCVPRHCEKEIICKKDERRVLRKPGKSCCGYCEPLTCRHNGIEHKLGATFKDGENPCITYRCDTTGLTVNVKSCPNQQFCTKSRRSYDPDGCCYSCDTSCKPVPAKVGITAEYGHERQKTNCSAIIAMTKCSGECEHVLSYDKKEDKVVNMCKCCKATHTETRDADLACENGMTKTYKYKHITTCKCIPCTSYNDKI</sequence>
<evidence type="ECO:0000256" key="4">
    <source>
        <dbReference type="ARBA" id="ARBA00023157"/>
    </source>
</evidence>
<dbReference type="Proteomes" id="UP000008143">
    <property type="component" value="Chromosome 3"/>
</dbReference>
<comment type="subcellular location">
    <subcellularLocation>
        <location evidence="1">Secreted</location>
    </subcellularLocation>
</comment>
<dbReference type="GO" id="GO:0005576">
    <property type="term" value="C:extracellular region"/>
    <property type="evidence" value="ECO:0007669"/>
    <property type="project" value="UniProtKB-SubCell"/>
</dbReference>
<dbReference type="KEGG" id="xtr:105946905"/>
<dbReference type="AlphaFoldDB" id="A0A8J1JDZ8"/>
<evidence type="ECO:0000313" key="8">
    <source>
        <dbReference type="Proteomes" id="UP000008143"/>
    </source>
</evidence>
<organism evidence="8 9">
    <name type="scientific">Xenopus tropicalis</name>
    <name type="common">Western clawed frog</name>
    <name type="synonym">Silurana tropicalis</name>
    <dbReference type="NCBI Taxonomy" id="8364"/>
    <lineage>
        <taxon>Eukaryota</taxon>
        <taxon>Metazoa</taxon>
        <taxon>Chordata</taxon>
        <taxon>Craniata</taxon>
        <taxon>Vertebrata</taxon>
        <taxon>Euteleostomi</taxon>
        <taxon>Amphibia</taxon>
        <taxon>Batrachia</taxon>
        <taxon>Anura</taxon>
        <taxon>Pipoidea</taxon>
        <taxon>Pipidae</taxon>
        <taxon>Xenopodinae</taxon>
        <taxon>Xenopus</taxon>
        <taxon>Silurana</taxon>
    </lineage>
</organism>